<organism evidence="1 2">
    <name type="scientific">Mangrovivirga halotolerans</name>
    <dbReference type="NCBI Taxonomy" id="2993936"/>
    <lineage>
        <taxon>Bacteria</taxon>
        <taxon>Pseudomonadati</taxon>
        <taxon>Bacteroidota</taxon>
        <taxon>Cytophagia</taxon>
        <taxon>Cytophagales</taxon>
        <taxon>Mangrovivirgaceae</taxon>
        <taxon>Mangrovivirga</taxon>
    </lineage>
</organism>
<evidence type="ECO:0000313" key="2">
    <source>
        <dbReference type="Proteomes" id="UP001209885"/>
    </source>
</evidence>
<dbReference type="RefSeq" id="WP_266058889.1">
    <property type="nucleotide sequence ID" value="NZ_JAPFQN010000018.1"/>
</dbReference>
<sequence>MITNKVINIDDYSLCYNTSEAFTSGLFFSKEDILIPYININISSENPLMLNIGDQIEFSYLILREVKSLQWDGYRDSDVYNKVVGHLVINQNNDELVKEYFALVTSNIWLELKIKYKKCEVFIPRGSRINRTYWSSRDLGLFKRNVDNNRSNDFLQLRNIPPALSSKLKSDELIPIEFTNSEPEIIKEIKKDW</sequence>
<proteinExistence type="predicted"/>
<comment type="caution">
    <text evidence="1">The sequence shown here is derived from an EMBL/GenBank/DDBJ whole genome shotgun (WGS) entry which is preliminary data.</text>
</comment>
<keyword evidence="2" id="KW-1185">Reference proteome</keyword>
<reference evidence="1 2" key="1">
    <citation type="submission" date="2022-11" db="EMBL/GenBank/DDBJ databases">
        <title>The characterization of three novel Bacteroidetes species and genomic analysis of their roles in tidal elemental geochemical cycles.</title>
        <authorList>
            <person name="Ma K."/>
        </authorList>
    </citation>
    <scope>NUCLEOTIDE SEQUENCE [LARGE SCALE GENOMIC DNA]</scope>
    <source>
        <strain evidence="1 2">M17</strain>
    </source>
</reference>
<evidence type="ECO:0000313" key="1">
    <source>
        <dbReference type="EMBL" id="MCX2746163.1"/>
    </source>
</evidence>
<gene>
    <name evidence="1" type="ORF">OO013_19950</name>
</gene>
<evidence type="ECO:0008006" key="3">
    <source>
        <dbReference type="Google" id="ProtNLM"/>
    </source>
</evidence>
<dbReference type="Proteomes" id="UP001209885">
    <property type="component" value="Unassembled WGS sequence"/>
</dbReference>
<protein>
    <recommendedName>
        <fullName evidence="3">Immunity protein 26 of polymorphic toxin system</fullName>
    </recommendedName>
</protein>
<dbReference type="EMBL" id="JAPFQN010000018">
    <property type="protein sequence ID" value="MCX2746163.1"/>
    <property type="molecule type" value="Genomic_DNA"/>
</dbReference>
<name>A0ABT3RWX0_9BACT</name>
<accession>A0ABT3RWX0</accession>